<dbReference type="PANTHER" id="PTHR12110">
    <property type="entry name" value="HYDROXYPYRUVATE ISOMERASE"/>
    <property type="match status" value="1"/>
</dbReference>
<dbReference type="Gene3D" id="3.20.20.150">
    <property type="entry name" value="Divalent-metal-dependent TIM barrel enzymes"/>
    <property type="match status" value="1"/>
</dbReference>
<dbReference type="InterPro" id="IPR013022">
    <property type="entry name" value="Xyl_isomerase-like_TIM-brl"/>
</dbReference>
<dbReference type="PANTHER" id="PTHR12110:SF41">
    <property type="entry name" value="INOSOSE DEHYDRATASE"/>
    <property type="match status" value="1"/>
</dbReference>
<protein>
    <submittedName>
        <fullName evidence="2">Unannotated protein</fullName>
    </submittedName>
</protein>
<dbReference type="InterPro" id="IPR036237">
    <property type="entry name" value="Xyl_isomerase-like_sf"/>
</dbReference>
<dbReference type="SUPFAM" id="SSF51658">
    <property type="entry name" value="Xylose isomerase-like"/>
    <property type="match status" value="1"/>
</dbReference>
<accession>A0A6J7FEG1</accession>
<evidence type="ECO:0000259" key="1">
    <source>
        <dbReference type="Pfam" id="PF01261"/>
    </source>
</evidence>
<dbReference type="AlphaFoldDB" id="A0A6J7FEG1"/>
<name>A0A6J7FEG1_9ZZZZ</name>
<gene>
    <name evidence="2" type="ORF">UFOPK3516_00343</name>
</gene>
<evidence type="ECO:0000313" key="2">
    <source>
        <dbReference type="EMBL" id="CAB4890749.1"/>
    </source>
</evidence>
<proteinExistence type="predicted"/>
<organism evidence="2">
    <name type="scientific">freshwater metagenome</name>
    <dbReference type="NCBI Taxonomy" id="449393"/>
    <lineage>
        <taxon>unclassified sequences</taxon>
        <taxon>metagenomes</taxon>
        <taxon>ecological metagenomes</taxon>
    </lineage>
</organism>
<feature type="domain" description="Xylose isomerase-like TIM barrel" evidence="1">
    <location>
        <begin position="4"/>
        <end position="96"/>
    </location>
</feature>
<reference evidence="2" key="1">
    <citation type="submission" date="2020-05" db="EMBL/GenBank/DDBJ databases">
        <authorList>
            <person name="Chiriac C."/>
            <person name="Salcher M."/>
            <person name="Ghai R."/>
            <person name="Kavagutti S V."/>
        </authorList>
    </citation>
    <scope>NUCLEOTIDE SEQUENCE</scope>
</reference>
<dbReference type="EMBL" id="CAFBMB010000015">
    <property type="protein sequence ID" value="CAB4890749.1"/>
    <property type="molecule type" value="Genomic_DNA"/>
</dbReference>
<sequence>MQVSNIKFCPDTAHLTAGGGNAVELIEKYAARLAHVHLKDFKYATGEFLPLGQGDIDFPGVLAAVRSSGYDSWLMVELDSYDGDPKDAAVISKKHLDALLAE</sequence>
<dbReference type="Pfam" id="PF01261">
    <property type="entry name" value="AP_endonuc_2"/>
    <property type="match status" value="1"/>
</dbReference>
<dbReference type="InterPro" id="IPR050312">
    <property type="entry name" value="IolE/XylAMocC-like"/>
</dbReference>